<protein>
    <submittedName>
        <fullName evidence="2">Uncharacterized protein</fullName>
    </submittedName>
</protein>
<gene>
    <name evidence="2" type="ORF">CRG98_001256</name>
</gene>
<reference evidence="2 3" key="1">
    <citation type="submission" date="2017-11" db="EMBL/GenBank/DDBJ databases">
        <title>De-novo sequencing of pomegranate (Punica granatum L.) genome.</title>
        <authorList>
            <person name="Akparov Z."/>
            <person name="Amiraslanov A."/>
            <person name="Hajiyeva S."/>
            <person name="Abbasov M."/>
            <person name="Kaur K."/>
            <person name="Hamwieh A."/>
            <person name="Solovyev V."/>
            <person name="Salamov A."/>
            <person name="Braich B."/>
            <person name="Kosarev P."/>
            <person name="Mahmoud A."/>
            <person name="Hajiyev E."/>
            <person name="Babayeva S."/>
            <person name="Izzatullayeva V."/>
            <person name="Mammadov A."/>
            <person name="Mammadov A."/>
            <person name="Sharifova S."/>
            <person name="Ojaghi J."/>
            <person name="Eynullazada K."/>
            <person name="Bayramov B."/>
            <person name="Abdulazimova A."/>
            <person name="Shahmuradov I."/>
        </authorList>
    </citation>
    <scope>NUCLEOTIDE SEQUENCE [LARGE SCALE GENOMIC DNA]</scope>
    <source>
        <strain evidence="3">cv. AG2017</strain>
        <tissue evidence="2">Leaf</tissue>
    </source>
</reference>
<name>A0A2I0LCA8_PUNGR</name>
<accession>A0A2I0LCA8</accession>
<keyword evidence="1" id="KW-0812">Transmembrane</keyword>
<keyword evidence="1" id="KW-1133">Transmembrane helix</keyword>
<evidence type="ECO:0000313" key="2">
    <source>
        <dbReference type="EMBL" id="PKI78313.1"/>
    </source>
</evidence>
<dbReference type="EMBL" id="PGOL01000055">
    <property type="protein sequence ID" value="PKI78313.1"/>
    <property type="molecule type" value="Genomic_DNA"/>
</dbReference>
<organism evidence="2 3">
    <name type="scientific">Punica granatum</name>
    <name type="common">Pomegranate</name>
    <dbReference type="NCBI Taxonomy" id="22663"/>
    <lineage>
        <taxon>Eukaryota</taxon>
        <taxon>Viridiplantae</taxon>
        <taxon>Streptophyta</taxon>
        <taxon>Embryophyta</taxon>
        <taxon>Tracheophyta</taxon>
        <taxon>Spermatophyta</taxon>
        <taxon>Magnoliopsida</taxon>
        <taxon>eudicotyledons</taxon>
        <taxon>Gunneridae</taxon>
        <taxon>Pentapetalae</taxon>
        <taxon>rosids</taxon>
        <taxon>malvids</taxon>
        <taxon>Myrtales</taxon>
        <taxon>Lythraceae</taxon>
        <taxon>Punica</taxon>
    </lineage>
</organism>
<dbReference type="Proteomes" id="UP000233551">
    <property type="component" value="Unassembled WGS sequence"/>
</dbReference>
<keyword evidence="1" id="KW-0472">Membrane</keyword>
<evidence type="ECO:0000313" key="3">
    <source>
        <dbReference type="Proteomes" id="UP000233551"/>
    </source>
</evidence>
<feature type="transmembrane region" description="Helical" evidence="1">
    <location>
        <begin position="12"/>
        <end position="36"/>
    </location>
</feature>
<evidence type="ECO:0000256" key="1">
    <source>
        <dbReference type="SAM" id="Phobius"/>
    </source>
</evidence>
<feature type="transmembrane region" description="Helical" evidence="1">
    <location>
        <begin position="48"/>
        <end position="67"/>
    </location>
</feature>
<feature type="non-terminal residue" evidence="2">
    <location>
        <position position="140"/>
    </location>
</feature>
<keyword evidence="3" id="KW-1185">Reference proteome</keyword>
<sequence>MGMMGSVPSPYGFFIPDIIVSAVIGVATGWCMGPLIPIYGCWLAKSSILKLLLHLTVIAMALSSQFFPYSKDAPKRVVLQNTYLTHGSNRVVEARYDFSVVDSNALPYLFKYAPEVARELDVGSDFSLEAADPSPRQTFM</sequence>
<dbReference type="AlphaFoldDB" id="A0A2I0LCA8"/>
<comment type="caution">
    <text evidence="2">The sequence shown here is derived from an EMBL/GenBank/DDBJ whole genome shotgun (WGS) entry which is preliminary data.</text>
</comment>
<proteinExistence type="predicted"/>
<dbReference type="STRING" id="22663.A0A2I0LCA8"/>